<evidence type="ECO:0000313" key="2">
    <source>
        <dbReference type="EMBL" id="WXA94465.1"/>
    </source>
</evidence>
<protein>
    <submittedName>
        <fullName evidence="2">DUF2169 domain-containing protein</fullName>
    </submittedName>
</protein>
<accession>A0ABZ2KA62</accession>
<dbReference type="RefSeq" id="WP_394845071.1">
    <property type="nucleotide sequence ID" value="NZ_CP089982.1"/>
</dbReference>
<sequence length="329" mass="35827">MQFINESRWPARFFFGGAEENVNVGWLVARATFRLEGDGHLVPAAEPWPVFAQPVRTAHGVFPSDDVASRTGCDVVVTGTATSSKPVTWLEASVRAGAHANDVLVIGDRVWRKAGGTLIATDPRPFMEMPVDWTRALGGTISQDGVGVPDAFNPSGRGAYLSADAAVNGLLPNLEDRHDRISNWNDRPMPVAWGPIANAPVWQMAQWIRERSRNQSPVTVQEARARAAECVMCAAPPRNVIPGLYDGDPVDIAFGENRASFYVPPLGLVVHAANGVDRIDCPLAYSGIWVMLDTRLVVLTLRASFRYAVRRGETRVAVLRALHGLERAS</sequence>
<evidence type="ECO:0000259" key="1">
    <source>
        <dbReference type="Pfam" id="PF09937"/>
    </source>
</evidence>
<feature type="domain" description="DUF2169" evidence="1">
    <location>
        <begin position="23"/>
        <end position="302"/>
    </location>
</feature>
<evidence type="ECO:0000313" key="3">
    <source>
        <dbReference type="Proteomes" id="UP001379533"/>
    </source>
</evidence>
<reference evidence="2 3" key="1">
    <citation type="submission" date="2021-12" db="EMBL/GenBank/DDBJ databases">
        <title>Discovery of the Pendulisporaceae a myxobacterial family with distinct sporulation behavior and unique specialized metabolism.</title>
        <authorList>
            <person name="Garcia R."/>
            <person name="Popoff A."/>
            <person name="Bader C.D."/>
            <person name="Loehr J."/>
            <person name="Walesch S."/>
            <person name="Walt C."/>
            <person name="Boldt J."/>
            <person name="Bunk B."/>
            <person name="Haeckl F.J.F.P.J."/>
            <person name="Gunesch A.P."/>
            <person name="Birkelbach J."/>
            <person name="Nuebel U."/>
            <person name="Pietschmann T."/>
            <person name="Bach T."/>
            <person name="Mueller R."/>
        </authorList>
    </citation>
    <scope>NUCLEOTIDE SEQUENCE [LARGE SCALE GENOMIC DNA]</scope>
    <source>
        <strain evidence="2 3">MSr12523</strain>
    </source>
</reference>
<dbReference type="EMBL" id="CP089982">
    <property type="protein sequence ID" value="WXA94465.1"/>
    <property type="molecule type" value="Genomic_DNA"/>
</dbReference>
<organism evidence="2 3">
    <name type="scientific">Pendulispora brunnea</name>
    <dbReference type="NCBI Taxonomy" id="2905690"/>
    <lineage>
        <taxon>Bacteria</taxon>
        <taxon>Pseudomonadati</taxon>
        <taxon>Myxococcota</taxon>
        <taxon>Myxococcia</taxon>
        <taxon>Myxococcales</taxon>
        <taxon>Sorangiineae</taxon>
        <taxon>Pendulisporaceae</taxon>
        <taxon>Pendulispora</taxon>
    </lineage>
</organism>
<name>A0ABZ2KA62_9BACT</name>
<dbReference type="InterPro" id="IPR018683">
    <property type="entry name" value="DUF2169"/>
</dbReference>
<dbReference type="Pfam" id="PF09937">
    <property type="entry name" value="DUF2169"/>
    <property type="match status" value="1"/>
</dbReference>
<dbReference type="Proteomes" id="UP001379533">
    <property type="component" value="Chromosome"/>
</dbReference>
<keyword evidence="3" id="KW-1185">Reference proteome</keyword>
<gene>
    <name evidence="2" type="ORF">LZC95_49465</name>
</gene>
<proteinExistence type="predicted"/>